<sequence>MSVPGALLVASTTGGGRPTMQKITTFLWFDGQAEEAAEFYTSIFPDSRIAHVQRYGEAGPGPEGSVMTVNFELAGQEFIALNGGPRFRFTEAISLFVDCESQKEVDELWAKLTDGGEESRCGWLNDRYGLSWQIVPTVLMDMLKDPDPARSARVMKAMLGMGKLDIQRLVDAYEQ</sequence>
<evidence type="ECO:0000313" key="2">
    <source>
        <dbReference type="EMBL" id="GAA0513608.1"/>
    </source>
</evidence>
<protein>
    <submittedName>
        <fullName evidence="2">VOC family protein</fullName>
    </submittedName>
</protein>
<organism evidence="2 3">
    <name type="scientific">Saccharopolyspora erythraea</name>
    <name type="common">Streptomyces erythraeus</name>
    <dbReference type="NCBI Taxonomy" id="1836"/>
    <lineage>
        <taxon>Bacteria</taxon>
        <taxon>Bacillati</taxon>
        <taxon>Actinomycetota</taxon>
        <taxon>Actinomycetes</taxon>
        <taxon>Pseudonocardiales</taxon>
        <taxon>Pseudonocardiaceae</taxon>
        <taxon>Saccharopolyspora</taxon>
    </lineage>
</organism>
<comment type="caution">
    <text evidence="2">The sequence shown here is derived from an EMBL/GenBank/DDBJ whole genome shotgun (WGS) entry which is preliminary data.</text>
</comment>
<dbReference type="InterPro" id="IPR009725">
    <property type="entry name" value="3_dmu_93_MTrfase"/>
</dbReference>
<name>A0ABN1C7U5_SACER</name>
<keyword evidence="3" id="KW-1185">Reference proteome</keyword>
<dbReference type="PANTHER" id="PTHR33990">
    <property type="entry name" value="PROTEIN YJDN-RELATED"/>
    <property type="match status" value="1"/>
</dbReference>
<gene>
    <name evidence="2" type="ORF">GCM10009533_10600</name>
</gene>
<dbReference type="InterPro" id="IPR028973">
    <property type="entry name" value="PhnB-like"/>
</dbReference>
<dbReference type="Proteomes" id="UP001500729">
    <property type="component" value="Unassembled WGS sequence"/>
</dbReference>
<feature type="domain" description="PhnB-like" evidence="1">
    <location>
        <begin position="21"/>
        <end position="135"/>
    </location>
</feature>
<dbReference type="Pfam" id="PF06983">
    <property type="entry name" value="3-dmu-9_3-mt"/>
    <property type="match status" value="1"/>
</dbReference>
<dbReference type="CDD" id="cd06588">
    <property type="entry name" value="PhnB_like"/>
    <property type="match status" value="1"/>
</dbReference>
<proteinExistence type="predicted"/>
<dbReference type="Gene3D" id="3.10.180.10">
    <property type="entry name" value="2,3-Dihydroxybiphenyl 1,2-Dioxygenase, domain 1"/>
    <property type="match status" value="1"/>
</dbReference>
<dbReference type="PIRSF" id="PIRSF021700">
    <property type="entry name" value="3_dmu_93_MTrfase"/>
    <property type="match status" value="1"/>
</dbReference>
<dbReference type="InterPro" id="IPR029068">
    <property type="entry name" value="Glyas_Bleomycin-R_OHBP_Dase"/>
</dbReference>
<dbReference type="EMBL" id="BAAAGS010000005">
    <property type="protein sequence ID" value="GAA0513608.1"/>
    <property type="molecule type" value="Genomic_DNA"/>
</dbReference>
<accession>A0ABN1C7U5</accession>
<dbReference type="PANTHER" id="PTHR33990:SF2">
    <property type="entry name" value="PHNB-LIKE DOMAIN-CONTAINING PROTEIN"/>
    <property type="match status" value="1"/>
</dbReference>
<evidence type="ECO:0000313" key="3">
    <source>
        <dbReference type="Proteomes" id="UP001500729"/>
    </source>
</evidence>
<evidence type="ECO:0000259" key="1">
    <source>
        <dbReference type="Pfam" id="PF06983"/>
    </source>
</evidence>
<dbReference type="SUPFAM" id="SSF54593">
    <property type="entry name" value="Glyoxalase/Bleomycin resistance protein/Dihydroxybiphenyl dioxygenase"/>
    <property type="match status" value="1"/>
</dbReference>
<reference evidence="2 3" key="1">
    <citation type="journal article" date="2019" name="Int. J. Syst. Evol. Microbiol.">
        <title>The Global Catalogue of Microorganisms (GCM) 10K type strain sequencing project: providing services to taxonomists for standard genome sequencing and annotation.</title>
        <authorList>
            <consortium name="The Broad Institute Genomics Platform"/>
            <consortium name="The Broad Institute Genome Sequencing Center for Infectious Disease"/>
            <person name="Wu L."/>
            <person name="Ma J."/>
        </authorList>
    </citation>
    <scope>NUCLEOTIDE SEQUENCE [LARGE SCALE GENOMIC DNA]</scope>
    <source>
        <strain evidence="2 3">JCM 10303</strain>
    </source>
</reference>